<dbReference type="EMBL" id="JBHUEE010000007">
    <property type="protein sequence ID" value="MFD1718957.1"/>
    <property type="molecule type" value="Genomic_DNA"/>
</dbReference>
<comment type="caution">
    <text evidence="3">The sequence shown here is derived from an EMBL/GenBank/DDBJ whole genome shotgun (WGS) entry which is preliminary data.</text>
</comment>
<evidence type="ECO:0000259" key="2">
    <source>
        <dbReference type="Pfam" id="PF00534"/>
    </source>
</evidence>
<sequence>MRALRVLVWHVHGSWLTAFVHGGEEYLLPVVPGRGPEGRGRAQTWDWPSRAREVTPEELAQEPIDVVLLQRPDELELLERWTGLRAGTDVPAVYVEHNTPRGPAVETRHPLADREDIPLVHVTAFNALAWDNGGAPVRVIEHGVLDPGARYTGELDRIGAVVNEPVRRHRVAGTDILLTLSRRLPMSVFGIGVDPLARENPGLHGHLHNLDQDAMHTALARHRAYLHPYRWTSLGLSLIEAMTLGMPVLALATTAAPEAVPAEAGVVSSDPDVLAEAAQRWLSDPDEARERGAAARRHALNRYGLDRFVTEWHQQLEEVVR</sequence>
<dbReference type="Gene3D" id="3.40.50.2000">
    <property type="entry name" value="Glycogen Phosphorylase B"/>
    <property type="match status" value="1"/>
</dbReference>
<dbReference type="PANTHER" id="PTHR12526:SF627">
    <property type="entry name" value="D-RHAMNOSYLTRANSFERASE WBPZ"/>
    <property type="match status" value="1"/>
</dbReference>
<reference evidence="4" key="1">
    <citation type="journal article" date="2019" name="Int. J. Syst. Evol. Microbiol.">
        <title>The Global Catalogue of Microorganisms (GCM) 10K type strain sequencing project: providing services to taxonomists for standard genome sequencing and annotation.</title>
        <authorList>
            <consortium name="The Broad Institute Genomics Platform"/>
            <consortium name="The Broad Institute Genome Sequencing Center for Infectious Disease"/>
            <person name="Wu L."/>
            <person name="Ma J."/>
        </authorList>
    </citation>
    <scope>NUCLEOTIDE SEQUENCE [LARGE SCALE GENOMIC DNA]</scope>
    <source>
        <strain evidence="4">JCM 17130</strain>
    </source>
</reference>
<evidence type="ECO:0000256" key="1">
    <source>
        <dbReference type="ARBA" id="ARBA00022679"/>
    </source>
</evidence>
<dbReference type="Pfam" id="PF00534">
    <property type="entry name" value="Glycos_transf_1"/>
    <property type="match status" value="1"/>
</dbReference>
<dbReference type="SUPFAM" id="SSF53756">
    <property type="entry name" value="UDP-Glycosyltransferase/glycogen phosphorylase"/>
    <property type="match status" value="1"/>
</dbReference>
<gene>
    <name evidence="3" type="ORF">ACFSE6_14010</name>
</gene>
<accession>A0ABW4L7Q5</accession>
<name>A0ABW4L7Q5_9MICO</name>
<keyword evidence="1" id="KW-0808">Transferase</keyword>
<feature type="domain" description="Glycosyl transferase family 1" evidence="2">
    <location>
        <begin position="206"/>
        <end position="297"/>
    </location>
</feature>
<dbReference type="RefSeq" id="WP_388008278.1">
    <property type="nucleotide sequence ID" value="NZ_JBHUEE010000007.1"/>
</dbReference>
<organism evidence="3 4">
    <name type="scientific">Georgenia deserti</name>
    <dbReference type="NCBI Taxonomy" id="2093781"/>
    <lineage>
        <taxon>Bacteria</taxon>
        <taxon>Bacillati</taxon>
        <taxon>Actinomycetota</taxon>
        <taxon>Actinomycetes</taxon>
        <taxon>Micrococcales</taxon>
        <taxon>Bogoriellaceae</taxon>
        <taxon>Georgenia</taxon>
    </lineage>
</organism>
<keyword evidence="4" id="KW-1185">Reference proteome</keyword>
<dbReference type="Proteomes" id="UP001597277">
    <property type="component" value="Unassembled WGS sequence"/>
</dbReference>
<dbReference type="InterPro" id="IPR001296">
    <property type="entry name" value="Glyco_trans_1"/>
</dbReference>
<evidence type="ECO:0000313" key="4">
    <source>
        <dbReference type="Proteomes" id="UP001597277"/>
    </source>
</evidence>
<proteinExistence type="predicted"/>
<evidence type="ECO:0000313" key="3">
    <source>
        <dbReference type="EMBL" id="MFD1718957.1"/>
    </source>
</evidence>
<dbReference type="PANTHER" id="PTHR12526">
    <property type="entry name" value="GLYCOSYLTRANSFERASE"/>
    <property type="match status" value="1"/>
</dbReference>
<protein>
    <submittedName>
        <fullName evidence="3">Glycosyltransferase</fullName>
    </submittedName>
</protein>